<evidence type="ECO:0000256" key="4">
    <source>
        <dbReference type="SAM" id="Phobius"/>
    </source>
</evidence>
<dbReference type="InterPro" id="IPR001173">
    <property type="entry name" value="Glyco_trans_2-like"/>
</dbReference>
<evidence type="ECO:0000256" key="1">
    <source>
        <dbReference type="ARBA" id="ARBA00006739"/>
    </source>
</evidence>
<dbReference type="EMBL" id="SMFU01000008">
    <property type="protein sequence ID" value="TCK07543.1"/>
    <property type="molecule type" value="Genomic_DNA"/>
</dbReference>
<reference evidence="6 7" key="1">
    <citation type="submission" date="2019-03" db="EMBL/GenBank/DDBJ databases">
        <title>Genomic Encyclopedia of Archaeal and Bacterial Type Strains, Phase II (KMG-II): from individual species to whole genera.</title>
        <authorList>
            <person name="Goeker M."/>
        </authorList>
    </citation>
    <scope>NUCLEOTIDE SEQUENCE [LARGE SCALE GENOMIC DNA]</scope>
    <source>
        <strain evidence="6 7">DSM 27697</strain>
    </source>
</reference>
<keyword evidence="2" id="KW-0328">Glycosyltransferase</keyword>
<evidence type="ECO:0000256" key="3">
    <source>
        <dbReference type="ARBA" id="ARBA00022679"/>
    </source>
</evidence>
<dbReference type="Pfam" id="PF00535">
    <property type="entry name" value="Glycos_transf_2"/>
    <property type="match status" value="1"/>
</dbReference>
<keyword evidence="7" id="KW-1185">Reference proteome</keyword>
<accession>A0A4R1GK31</accession>
<feature type="transmembrane region" description="Helical" evidence="4">
    <location>
        <begin position="266"/>
        <end position="285"/>
    </location>
</feature>
<comment type="similarity">
    <text evidence="1">Belongs to the glycosyltransferase 2 family.</text>
</comment>
<protein>
    <submittedName>
        <fullName evidence="6">GT2 family glycosyltransferase</fullName>
    </submittedName>
</protein>
<name>A0A4R1GK31_9GAMM</name>
<evidence type="ECO:0000256" key="2">
    <source>
        <dbReference type="ARBA" id="ARBA00022676"/>
    </source>
</evidence>
<dbReference type="AlphaFoldDB" id="A0A4R1GK31"/>
<keyword evidence="4" id="KW-0472">Membrane</keyword>
<keyword evidence="4" id="KW-0812">Transmembrane</keyword>
<keyword evidence="3 6" id="KW-0808">Transferase</keyword>
<comment type="caution">
    <text evidence="6">The sequence shown here is derived from an EMBL/GenBank/DDBJ whole genome shotgun (WGS) entry which is preliminary data.</text>
</comment>
<evidence type="ECO:0000259" key="5">
    <source>
        <dbReference type="Pfam" id="PF00535"/>
    </source>
</evidence>
<dbReference type="Proteomes" id="UP000294546">
    <property type="component" value="Unassembled WGS sequence"/>
</dbReference>
<gene>
    <name evidence="6" type="ORF">CLV83_2414</name>
</gene>
<dbReference type="OrthoDB" id="5291101at2"/>
<feature type="domain" description="Glycosyltransferase 2-like" evidence="5">
    <location>
        <begin position="13"/>
        <end position="145"/>
    </location>
</feature>
<organism evidence="6 7">
    <name type="scientific">Marinobacterium mangrovicola</name>
    <dbReference type="NCBI Taxonomy" id="1476959"/>
    <lineage>
        <taxon>Bacteria</taxon>
        <taxon>Pseudomonadati</taxon>
        <taxon>Pseudomonadota</taxon>
        <taxon>Gammaproteobacteria</taxon>
        <taxon>Oceanospirillales</taxon>
        <taxon>Oceanospirillaceae</taxon>
        <taxon>Marinobacterium</taxon>
    </lineage>
</organism>
<dbReference type="SUPFAM" id="SSF53448">
    <property type="entry name" value="Nucleotide-diphospho-sugar transferases"/>
    <property type="match status" value="1"/>
</dbReference>
<keyword evidence="4" id="KW-1133">Transmembrane helix</keyword>
<evidence type="ECO:0000313" key="6">
    <source>
        <dbReference type="EMBL" id="TCK07543.1"/>
    </source>
</evidence>
<dbReference type="RefSeq" id="WP_132292358.1">
    <property type="nucleotide sequence ID" value="NZ_SMFU01000008.1"/>
</dbReference>
<sequence>MTLNNQHQLAIAIIIVGYRNPDDIINCLTSLSESSYTNYEVFIIENGGYDSFVSLQERLKAFSAGAQVIHLVNAGQNGGFAAGVNMGIKEANGFDAWWVLNPDTRPEPDALKALVYKLTVSNYDAVGGVLLKSDGKIQSLGGYWSIYSIRPISIGNGFSIDTHIDERKVESKMNYITGASILISKKFVETVGLMREDYFLYCEEIEWCIRALNQGMKIGFSKNSIVHHIQGTTTGSGAAPKSRSKLSIFLDERNKILMMSDLNHKFAKIFLSPLALSLIFFRYFVKGNINSFKIALSGWYSGIINKRGKPSFIGED</sequence>
<dbReference type="PANTHER" id="PTHR43179:SF12">
    <property type="entry name" value="GALACTOFURANOSYLTRANSFERASE GLFT2"/>
    <property type="match status" value="1"/>
</dbReference>
<dbReference type="PANTHER" id="PTHR43179">
    <property type="entry name" value="RHAMNOSYLTRANSFERASE WBBL"/>
    <property type="match status" value="1"/>
</dbReference>
<dbReference type="InterPro" id="IPR029044">
    <property type="entry name" value="Nucleotide-diphossugar_trans"/>
</dbReference>
<evidence type="ECO:0000313" key="7">
    <source>
        <dbReference type="Proteomes" id="UP000294546"/>
    </source>
</evidence>
<dbReference type="GO" id="GO:0016757">
    <property type="term" value="F:glycosyltransferase activity"/>
    <property type="evidence" value="ECO:0007669"/>
    <property type="project" value="UniProtKB-KW"/>
</dbReference>
<proteinExistence type="inferred from homology"/>
<dbReference type="Gene3D" id="3.90.550.10">
    <property type="entry name" value="Spore Coat Polysaccharide Biosynthesis Protein SpsA, Chain A"/>
    <property type="match status" value="1"/>
</dbReference>